<organism evidence="1 2">
    <name type="scientific">Scutellospora calospora</name>
    <dbReference type="NCBI Taxonomy" id="85575"/>
    <lineage>
        <taxon>Eukaryota</taxon>
        <taxon>Fungi</taxon>
        <taxon>Fungi incertae sedis</taxon>
        <taxon>Mucoromycota</taxon>
        <taxon>Glomeromycotina</taxon>
        <taxon>Glomeromycetes</taxon>
        <taxon>Diversisporales</taxon>
        <taxon>Gigasporaceae</taxon>
        <taxon>Scutellospora</taxon>
    </lineage>
</organism>
<accession>A0ACA9NQ87</accession>
<protein>
    <submittedName>
        <fullName evidence="1">4252_t:CDS:1</fullName>
    </submittedName>
</protein>
<reference evidence="1" key="1">
    <citation type="submission" date="2021-06" db="EMBL/GenBank/DDBJ databases">
        <authorList>
            <person name="Kallberg Y."/>
            <person name="Tangrot J."/>
            <person name="Rosling A."/>
        </authorList>
    </citation>
    <scope>NUCLEOTIDE SEQUENCE</scope>
    <source>
        <strain evidence="1">AU212A</strain>
    </source>
</reference>
<evidence type="ECO:0000313" key="2">
    <source>
        <dbReference type="Proteomes" id="UP000789860"/>
    </source>
</evidence>
<sequence length="288" mass="30510">ALDGIAVFGVDSGEERGAGGEVAWLAGADGDAGWRGHFWSSQKVNTSPSPSPPSHHRLSNPQELQRDADSPAVGVLGEGGEHAFEFVFQVVGHALGTFGAGIGGDEPLFASHGSDVRGSWVEKRKGKERTTHLRVKLLNAVVSRLLLEPESNQVIGVVLLGTVLAVHIRNTERGLGVDGLLDGGLELVDGDVPVAAAHEVVVPLAGELEAVVARAGRHADHELVHGIGGEVGCWEDGWSLCCLGRAALHFRFRRGRVRIIQLRGWCRFGGRRDSAGGKIMADDGAFDR</sequence>
<name>A0ACA9NQ87_9GLOM</name>
<keyword evidence="2" id="KW-1185">Reference proteome</keyword>
<feature type="non-terminal residue" evidence="1">
    <location>
        <position position="1"/>
    </location>
</feature>
<proteinExistence type="predicted"/>
<comment type="caution">
    <text evidence="1">The sequence shown here is derived from an EMBL/GenBank/DDBJ whole genome shotgun (WGS) entry which is preliminary data.</text>
</comment>
<evidence type="ECO:0000313" key="1">
    <source>
        <dbReference type="EMBL" id="CAG8660944.1"/>
    </source>
</evidence>
<dbReference type="Proteomes" id="UP000789860">
    <property type="component" value="Unassembled WGS sequence"/>
</dbReference>
<gene>
    <name evidence="1" type="ORF">SCALOS_LOCUS9027</name>
</gene>
<dbReference type="EMBL" id="CAJVPM010026164">
    <property type="protein sequence ID" value="CAG8660944.1"/>
    <property type="molecule type" value="Genomic_DNA"/>
</dbReference>
<feature type="non-terminal residue" evidence="1">
    <location>
        <position position="288"/>
    </location>
</feature>